<dbReference type="Gene3D" id="2.10.50.10">
    <property type="entry name" value="Tumor Necrosis Factor Receptor, subunit A, domain 2"/>
    <property type="match status" value="1"/>
</dbReference>
<feature type="signal peptide" evidence="3">
    <location>
        <begin position="1"/>
        <end position="26"/>
    </location>
</feature>
<evidence type="ECO:0000313" key="6">
    <source>
        <dbReference type="Proteomes" id="UP000749559"/>
    </source>
</evidence>
<proteinExistence type="predicted"/>
<comment type="caution">
    <text evidence="5">The sequence shown here is derived from an EMBL/GenBank/DDBJ whole genome shotgun (WGS) entry which is preliminary data.</text>
</comment>
<comment type="caution">
    <text evidence="1">Lacks conserved residue(s) required for the propagation of feature annotation.</text>
</comment>
<feature type="disulfide bond" evidence="1">
    <location>
        <begin position="43"/>
        <end position="56"/>
    </location>
</feature>
<dbReference type="InterPro" id="IPR001368">
    <property type="entry name" value="TNFR/NGFR_Cys_rich_reg"/>
</dbReference>
<feature type="disulfide bond" evidence="1">
    <location>
        <begin position="46"/>
        <end position="64"/>
    </location>
</feature>
<feature type="chain" id="PRO_5035928778" description="TNFR-Cys domain-containing protein" evidence="3">
    <location>
        <begin position="27"/>
        <end position="110"/>
    </location>
</feature>
<reference evidence="5" key="1">
    <citation type="submission" date="2022-03" db="EMBL/GenBank/DDBJ databases">
        <authorList>
            <person name="Martin C."/>
        </authorList>
    </citation>
    <scope>NUCLEOTIDE SEQUENCE</scope>
</reference>
<dbReference type="EMBL" id="CAIIXF020000006">
    <property type="protein sequence ID" value="CAH1786979.1"/>
    <property type="molecule type" value="Genomic_DNA"/>
</dbReference>
<gene>
    <name evidence="5" type="ORF">OFUS_LOCUS12767</name>
</gene>
<evidence type="ECO:0000313" key="5">
    <source>
        <dbReference type="EMBL" id="CAH1786979.1"/>
    </source>
</evidence>
<dbReference type="Proteomes" id="UP000749559">
    <property type="component" value="Unassembled WGS sequence"/>
</dbReference>
<evidence type="ECO:0000256" key="2">
    <source>
        <dbReference type="SAM" id="MobiDB-lite"/>
    </source>
</evidence>
<dbReference type="AlphaFoldDB" id="A0A8S4P2L4"/>
<evidence type="ECO:0000256" key="3">
    <source>
        <dbReference type="SAM" id="SignalP"/>
    </source>
</evidence>
<keyword evidence="3" id="KW-0732">Signal</keyword>
<name>A0A8S4P2L4_OWEFU</name>
<sequence length="110" mass="12333">MAVISAMKFTFVLLILSLDLCSTTIARKCPEGMFRKNRKCVQCSDCPKDQIVREICTEHKDVVCGVYTEWHQNQNVNPMPQIKVKSPAPTEVSSTSSKNNQANVIVKGKF</sequence>
<dbReference type="PROSITE" id="PS50050">
    <property type="entry name" value="TNFR_NGFR_2"/>
    <property type="match status" value="1"/>
</dbReference>
<keyword evidence="1" id="KW-1015">Disulfide bond</keyword>
<dbReference type="SMART" id="SM00208">
    <property type="entry name" value="TNFR"/>
    <property type="match status" value="1"/>
</dbReference>
<dbReference type="Pfam" id="PF00020">
    <property type="entry name" value="TNFR_c6"/>
    <property type="match status" value="1"/>
</dbReference>
<organism evidence="5 6">
    <name type="scientific">Owenia fusiformis</name>
    <name type="common">Polychaete worm</name>
    <dbReference type="NCBI Taxonomy" id="6347"/>
    <lineage>
        <taxon>Eukaryota</taxon>
        <taxon>Metazoa</taxon>
        <taxon>Spiralia</taxon>
        <taxon>Lophotrochozoa</taxon>
        <taxon>Annelida</taxon>
        <taxon>Polychaeta</taxon>
        <taxon>Sedentaria</taxon>
        <taxon>Canalipalpata</taxon>
        <taxon>Sabellida</taxon>
        <taxon>Oweniida</taxon>
        <taxon>Oweniidae</taxon>
        <taxon>Owenia</taxon>
    </lineage>
</organism>
<evidence type="ECO:0000259" key="4">
    <source>
        <dbReference type="PROSITE" id="PS50050"/>
    </source>
</evidence>
<accession>A0A8S4P2L4</accession>
<dbReference type="OrthoDB" id="6083769at2759"/>
<feature type="compositionally biased region" description="Polar residues" evidence="2">
    <location>
        <begin position="91"/>
        <end position="103"/>
    </location>
</feature>
<keyword evidence="6" id="KW-1185">Reference proteome</keyword>
<feature type="repeat" description="TNFR-Cys" evidence="1">
    <location>
        <begin position="28"/>
        <end position="64"/>
    </location>
</feature>
<evidence type="ECO:0000256" key="1">
    <source>
        <dbReference type="PROSITE-ProRule" id="PRU00206"/>
    </source>
</evidence>
<feature type="domain" description="TNFR-Cys" evidence="4">
    <location>
        <begin position="28"/>
        <end position="64"/>
    </location>
</feature>
<feature type="region of interest" description="Disordered" evidence="2">
    <location>
        <begin position="79"/>
        <end position="110"/>
    </location>
</feature>
<protein>
    <recommendedName>
        <fullName evidence="4">TNFR-Cys domain-containing protein</fullName>
    </recommendedName>
</protein>
<dbReference type="SUPFAM" id="SSF57586">
    <property type="entry name" value="TNF receptor-like"/>
    <property type="match status" value="1"/>
</dbReference>
<dbReference type="PROSITE" id="PS00652">
    <property type="entry name" value="TNFR_NGFR_1"/>
    <property type="match status" value="1"/>
</dbReference>